<sequence>MSKRLISQVFQQRVLSLIQASSRSRSAFAEEIGVDRSALSQLLAEDAVRLPRAYTLVRIARRYNVSVDWLLGMTDSAGATGGRTTEVADNPDYYNIPLLTRWHAEAEGMKIRYVPYRLPDILRMSEIVAWELGPGHDDPEAIETIVSKLDYNRGPGTDMEICLPTQTVTSLIDGVFPWDGLPVSIRRAQIEHMVEQVEALYPSLRIFLFDGRRQHTVPYTIFGTQRAAIYAGSQYIVFNDQATIQQMQRHFDSLIRQSGIQPHEVSRWLRQAALTIRNR</sequence>
<evidence type="ECO:0000313" key="3">
    <source>
        <dbReference type="EMBL" id="RDI40757.1"/>
    </source>
</evidence>
<gene>
    <name evidence="3" type="ORF">C7453_101556</name>
    <name evidence="2" type="ORF">HLH32_02745</name>
</gene>
<feature type="domain" description="HTH cro/C1-type" evidence="1">
    <location>
        <begin position="24"/>
        <end position="70"/>
    </location>
</feature>
<dbReference type="Pfam" id="PF01381">
    <property type="entry name" value="HTH_3"/>
    <property type="match status" value="1"/>
</dbReference>
<dbReference type="InterPro" id="IPR010982">
    <property type="entry name" value="Lambda_DNA-bd_dom_sf"/>
</dbReference>
<reference evidence="2 5" key="2">
    <citation type="submission" date="2020-04" db="EMBL/GenBank/DDBJ databases">
        <title>Description of novel Gluconacetobacter.</title>
        <authorList>
            <person name="Sombolestani A."/>
        </authorList>
    </citation>
    <scope>NUCLEOTIDE SEQUENCE [LARGE SCALE GENOMIC DNA]</scope>
    <source>
        <strain evidence="2 5">LMG 1382</strain>
    </source>
</reference>
<proteinExistence type="predicted"/>
<dbReference type="CDD" id="cd00093">
    <property type="entry name" value="HTH_XRE"/>
    <property type="match status" value="1"/>
</dbReference>
<dbReference type="Gene3D" id="1.10.260.40">
    <property type="entry name" value="lambda repressor-like DNA-binding domains"/>
    <property type="match status" value="1"/>
</dbReference>
<dbReference type="SUPFAM" id="SSF47413">
    <property type="entry name" value="lambda repressor-like DNA-binding domains"/>
    <property type="match status" value="1"/>
</dbReference>
<dbReference type="EMBL" id="QQAW01000001">
    <property type="protein sequence ID" value="RDI40757.1"/>
    <property type="molecule type" value="Genomic_DNA"/>
</dbReference>
<dbReference type="AlphaFoldDB" id="A0A370GAN2"/>
<comment type="caution">
    <text evidence="3">The sequence shown here is derived from an EMBL/GenBank/DDBJ whole genome shotgun (WGS) entry which is preliminary data.</text>
</comment>
<dbReference type="EMBL" id="JABEQI010000001">
    <property type="protein sequence ID" value="MBB2185318.1"/>
    <property type="molecule type" value="Genomic_DNA"/>
</dbReference>
<dbReference type="OrthoDB" id="8895516at2"/>
<dbReference type="PROSITE" id="PS50943">
    <property type="entry name" value="HTH_CROC1"/>
    <property type="match status" value="1"/>
</dbReference>
<evidence type="ECO:0000313" key="4">
    <source>
        <dbReference type="Proteomes" id="UP000254958"/>
    </source>
</evidence>
<dbReference type="RefSeq" id="WP_114725741.1">
    <property type="nucleotide sequence ID" value="NZ_BJMI01000010.1"/>
</dbReference>
<protein>
    <submittedName>
        <fullName evidence="3">Helix-turn-helix protein</fullName>
    </submittedName>
    <submittedName>
        <fullName evidence="2">Helix-turn-helix transcriptional regulator</fullName>
    </submittedName>
</protein>
<dbReference type="Proteomes" id="UP000254958">
    <property type="component" value="Unassembled WGS sequence"/>
</dbReference>
<keyword evidence="4" id="KW-1185">Reference proteome</keyword>
<evidence type="ECO:0000313" key="2">
    <source>
        <dbReference type="EMBL" id="MBB2185318.1"/>
    </source>
</evidence>
<accession>A0A370GAN2</accession>
<reference evidence="3 4" key="1">
    <citation type="submission" date="2018-07" db="EMBL/GenBank/DDBJ databases">
        <title>Genomic Encyclopedia of Type Strains, Phase IV (KMG-IV): sequencing the most valuable type-strain genomes for metagenomic binning, comparative biology and taxonomic classification.</title>
        <authorList>
            <person name="Goeker M."/>
        </authorList>
    </citation>
    <scope>NUCLEOTIDE SEQUENCE [LARGE SCALE GENOMIC DNA]</scope>
    <source>
        <strain evidence="3 4">DSM 5603</strain>
    </source>
</reference>
<name>A0A370GAN2_GLULI</name>
<organism evidence="3 4">
    <name type="scientific">Gluconacetobacter liquefaciens</name>
    <name type="common">Acetobacter liquefaciens</name>
    <dbReference type="NCBI Taxonomy" id="89584"/>
    <lineage>
        <taxon>Bacteria</taxon>
        <taxon>Pseudomonadati</taxon>
        <taxon>Pseudomonadota</taxon>
        <taxon>Alphaproteobacteria</taxon>
        <taxon>Acetobacterales</taxon>
        <taxon>Acetobacteraceae</taxon>
        <taxon>Gluconacetobacter</taxon>
    </lineage>
</organism>
<dbReference type="GO" id="GO:0003677">
    <property type="term" value="F:DNA binding"/>
    <property type="evidence" value="ECO:0007669"/>
    <property type="project" value="InterPro"/>
</dbReference>
<dbReference type="SMART" id="SM00530">
    <property type="entry name" value="HTH_XRE"/>
    <property type="match status" value="1"/>
</dbReference>
<evidence type="ECO:0000259" key="1">
    <source>
        <dbReference type="PROSITE" id="PS50943"/>
    </source>
</evidence>
<dbReference type="InterPro" id="IPR001387">
    <property type="entry name" value="Cro/C1-type_HTH"/>
</dbReference>
<dbReference type="Proteomes" id="UP000562982">
    <property type="component" value="Unassembled WGS sequence"/>
</dbReference>
<evidence type="ECO:0000313" key="5">
    <source>
        <dbReference type="Proteomes" id="UP000562982"/>
    </source>
</evidence>